<dbReference type="GO" id="GO:0005856">
    <property type="term" value="C:cytoskeleton"/>
    <property type="evidence" value="ECO:0007669"/>
    <property type="project" value="UniProtKB-SubCell"/>
</dbReference>
<dbReference type="SUPFAM" id="SSF53067">
    <property type="entry name" value="Actin-like ATPase domain"/>
    <property type="match status" value="6"/>
</dbReference>
<evidence type="ECO:0000256" key="8">
    <source>
        <dbReference type="ARBA" id="ARBA00023097"/>
    </source>
</evidence>
<dbReference type="FunFam" id="3.30.420.40:FF:000291">
    <property type="entry name" value="Actin, alpha skeletal muscle"/>
    <property type="match status" value="3"/>
</dbReference>
<evidence type="ECO:0000256" key="1">
    <source>
        <dbReference type="ARBA" id="ARBA00004245"/>
    </source>
</evidence>
<evidence type="ECO:0000256" key="3">
    <source>
        <dbReference type="ARBA" id="ARBA00022490"/>
    </source>
</evidence>
<keyword evidence="6" id="KW-0067">ATP-binding</keyword>
<keyword evidence="5" id="KW-0378">Hydrolase</keyword>
<dbReference type="EMBL" id="JAHLQT010039062">
    <property type="protein sequence ID" value="KAG7156684.1"/>
    <property type="molecule type" value="Genomic_DNA"/>
</dbReference>
<dbReference type="FunFam" id="3.90.640.10:FF:000047">
    <property type="entry name" value="Actin, alpha skeletal muscle"/>
    <property type="match status" value="3"/>
</dbReference>
<dbReference type="Gene3D" id="3.90.640.10">
    <property type="entry name" value="Actin, Chain A, domain 4"/>
    <property type="match status" value="3"/>
</dbReference>
<organism evidence="12 13">
    <name type="scientific">Homarus americanus</name>
    <name type="common">American lobster</name>
    <dbReference type="NCBI Taxonomy" id="6706"/>
    <lineage>
        <taxon>Eukaryota</taxon>
        <taxon>Metazoa</taxon>
        <taxon>Ecdysozoa</taxon>
        <taxon>Arthropoda</taxon>
        <taxon>Crustacea</taxon>
        <taxon>Multicrustacea</taxon>
        <taxon>Malacostraca</taxon>
        <taxon>Eumalacostraca</taxon>
        <taxon>Eucarida</taxon>
        <taxon>Decapoda</taxon>
        <taxon>Pleocyemata</taxon>
        <taxon>Astacidea</taxon>
        <taxon>Nephropoidea</taxon>
        <taxon>Nephropidae</taxon>
        <taxon>Homarus</taxon>
    </lineage>
</organism>
<proteinExistence type="inferred from homology"/>
<keyword evidence="4" id="KW-0547">Nucleotide-binding</keyword>
<dbReference type="PRINTS" id="PR00190">
    <property type="entry name" value="ACTIN"/>
</dbReference>
<comment type="caution">
    <text evidence="12">The sequence shown here is derived from an EMBL/GenBank/DDBJ whole genome shotgun (WGS) entry which is preliminary data.</text>
</comment>
<evidence type="ECO:0000256" key="5">
    <source>
        <dbReference type="ARBA" id="ARBA00022801"/>
    </source>
</evidence>
<sequence length="1142" mass="126749">MCDEEDQVALVCDNGSGMVKAGFAGDDAPRAVFPSIVGRARHQGVMVGMGQKDAYVGDEAQSKRGILTLKYPIEHGIITNWDDMEKIWYHTFYNELRVAPEESPTMLTEAPLNPKANREKMTQIMFESFTMPAMYVTIQAVLSLYASGRTTGLVCDSGDGVSHMVPVYEGFALPHAILRLDLAGRDLTNYLMKIMTERGYSFTTTAEREIVRDIKEKLCYIALDFENEMNVAAASSSIDKSYELPDGQVITIGNERFRCPEALFQPSFLGMESVGVHETVHSSIMRCDIDIRKDLFANIVMSGGTTMYPGIADRMQKEITALAPSTIKIKIIAPPERKYSVWIGGSILASLSTFQTMWITKEEYDESGPGIKTTIMCDDEEGAALVCDNGSGMVKAGFAGDDAPRAVFPSIVGRTRHQGVMVGMGQKDAYVGDEAQSKRGILTLKYPIEHGIITNWDDMEKIWYHTFYNELRVAPEESPTMLTEAPLNPKANREKMTQIMFESFTMPAMYVTIQAVLSLYASGRTTDTPDEPPSCVTTTKGLVCDSGDGVTHNVPVYEGFALPHAIIRLDLAGRDLTNYLMKIMTERGYSFTTTAEREIVRDIKEKLCYIALDFESEMNVAAASASLDKSYELPDGQVITIGNERFRSPEALFQPSFLGMESVGVHESVYNSIMRCDIDIRKDLFANTVMSGGTTMYPGIADRMQKEITALAPSTIKIKIIAPPERKYSVWIGGSILASLSTFQEMWITKEEYDESGPGIVHRKYNTTMCDDDEACALVCDNGSGMVKAGFAGDDAPRAVFPSIVGRPRHQGVMVGMGQKDAYVGEEAQAKRGILTLKYPIEHGIITNWDDMEKIWYHTFYNELRVAPEESPTMLTEAPLNPKANREKMTQIMFESFNMPSMYVTIQAVLSLYASGRTTGLVCDSGDGVTHNVPVYEGYALPHAIIRLDMAGRDVTQYLMKIMTERGYSFTTTAEREIVRDIKEKLCYIALDFESEMNVAAASTSIDKSYELPDGQVITIGNERFRSPEALFQPSFLGMESVGVHESVYNSIMRCDIDIRKDLFANTVLSGGTTMYPGIADRMQKEITTLAPTTIKIKIIAPPERKYSVWIGGSILTSLSTFQAMWITKEEYEESGPGIRCS</sequence>
<comment type="subcellular location">
    <subcellularLocation>
        <location evidence="1">Cytoplasm</location>
        <location evidence="1">Cytoskeleton</location>
    </subcellularLocation>
</comment>
<evidence type="ECO:0000256" key="4">
    <source>
        <dbReference type="ARBA" id="ARBA00022741"/>
    </source>
</evidence>
<reference evidence="12" key="1">
    <citation type="journal article" date="2021" name="Sci. Adv.">
        <title>The American lobster genome reveals insights on longevity, neural, and immune adaptations.</title>
        <authorList>
            <person name="Polinski J.M."/>
            <person name="Zimin A.V."/>
            <person name="Clark K.F."/>
            <person name="Kohn A.B."/>
            <person name="Sadowski N."/>
            <person name="Timp W."/>
            <person name="Ptitsyn A."/>
            <person name="Khanna P."/>
            <person name="Romanova D.Y."/>
            <person name="Williams P."/>
            <person name="Greenwood S.J."/>
            <person name="Moroz L.L."/>
            <person name="Walt D.R."/>
            <person name="Bodnar A.G."/>
        </authorList>
    </citation>
    <scope>NUCLEOTIDE SEQUENCE</scope>
    <source>
        <strain evidence="12">GMGI-L3</strain>
    </source>
</reference>
<comment type="similarity">
    <text evidence="2 11">Belongs to the actin family.</text>
</comment>
<dbReference type="GO" id="GO:0016787">
    <property type="term" value="F:hydrolase activity"/>
    <property type="evidence" value="ECO:0007669"/>
    <property type="project" value="UniProtKB-KW"/>
</dbReference>
<dbReference type="CDD" id="cd10224">
    <property type="entry name" value="ASKHA_NBD_actin"/>
    <property type="match status" value="3"/>
</dbReference>
<gene>
    <name evidence="12" type="primary">Act-L3</name>
    <name evidence="12" type="ORF">Hamer_G006674</name>
</gene>
<dbReference type="Proteomes" id="UP000747542">
    <property type="component" value="Unassembled WGS sequence"/>
</dbReference>
<evidence type="ECO:0000313" key="12">
    <source>
        <dbReference type="EMBL" id="KAG7156684.1"/>
    </source>
</evidence>
<evidence type="ECO:0000256" key="6">
    <source>
        <dbReference type="ARBA" id="ARBA00022840"/>
    </source>
</evidence>
<dbReference type="FunFam" id="3.30.420.40:FF:000058">
    <property type="entry name" value="Putative actin-related protein 5"/>
    <property type="match status" value="3"/>
</dbReference>
<accession>A0A8J5JP61</accession>
<dbReference type="GO" id="GO:0048468">
    <property type="term" value="P:cell development"/>
    <property type="evidence" value="ECO:0007669"/>
    <property type="project" value="UniProtKB-ARBA"/>
</dbReference>
<evidence type="ECO:0000256" key="11">
    <source>
        <dbReference type="RuleBase" id="RU000487"/>
    </source>
</evidence>
<keyword evidence="9" id="KW-0206">Cytoskeleton</keyword>
<evidence type="ECO:0000256" key="2">
    <source>
        <dbReference type="ARBA" id="ARBA00006752"/>
    </source>
</evidence>
<dbReference type="PANTHER" id="PTHR11937">
    <property type="entry name" value="ACTIN"/>
    <property type="match status" value="1"/>
</dbReference>
<dbReference type="InterPro" id="IPR004001">
    <property type="entry name" value="Actin_CS"/>
</dbReference>
<dbReference type="GO" id="GO:0005524">
    <property type="term" value="F:ATP binding"/>
    <property type="evidence" value="ECO:0007669"/>
    <property type="project" value="UniProtKB-KW"/>
</dbReference>
<dbReference type="PROSITE" id="PS01132">
    <property type="entry name" value="ACTINS_ACT_LIKE"/>
    <property type="match status" value="3"/>
</dbReference>
<dbReference type="PROSITE" id="PS00406">
    <property type="entry name" value="ACTINS_1"/>
    <property type="match status" value="3"/>
</dbReference>
<name>A0A8J5JP61_HOMAM</name>
<dbReference type="PROSITE" id="PS00432">
    <property type="entry name" value="ACTINS_2"/>
    <property type="match status" value="3"/>
</dbReference>
<keyword evidence="3" id="KW-0963">Cytoplasm</keyword>
<dbReference type="Gene3D" id="3.30.420.40">
    <property type="match status" value="6"/>
</dbReference>
<keyword evidence="13" id="KW-1185">Reference proteome</keyword>
<dbReference type="InterPro" id="IPR004000">
    <property type="entry name" value="Actin"/>
</dbReference>
<dbReference type="InterPro" id="IPR020902">
    <property type="entry name" value="Actin/actin-like_CS"/>
</dbReference>
<evidence type="ECO:0000256" key="10">
    <source>
        <dbReference type="ARBA" id="ARBA00049360"/>
    </source>
</evidence>
<dbReference type="FunFam" id="3.30.420.40:FF:000404">
    <property type="entry name" value="Major actin"/>
    <property type="match status" value="2"/>
</dbReference>
<dbReference type="FunFam" id="3.30.420.40:FF:000131">
    <property type="entry name" value="Actin, alpha skeletal muscle"/>
    <property type="match status" value="1"/>
</dbReference>
<dbReference type="AlphaFoldDB" id="A0A8J5JP61"/>
<dbReference type="SMART" id="SM00268">
    <property type="entry name" value="ACTIN"/>
    <property type="match status" value="3"/>
</dbReference>
<dbReference type="GO" id="GO:0048646">
    <property type="term" value="P:anatomical structure formation involved in morphogenesis"/>
    <property type="evidence" value="ECO:0007669"/>
    <property type="project" value="UniProtKB-ARBA"/>
</dbReference>
<dbReference type="Pfam" id="PF00022">
    <property type="entry name" value="Actin"/>
    <property type="match status" value="3"/>
</dbReference>
<evidence type="ECO:0000313" key="13">
    <source>
        <dbReference type="Proteomes" id="UP000747542"/>
    </source>
</evidence>
<protein>
    <submittedName>
        <fullName evidence="12">Actin-like 3</fullName>
    </submittedName>
</protein>
<keyword evidence="8" id="KW-0558">Oxidation</keyword>
<dbReference type="InterPro" id="IPR043129">
    <property type="entry name" value="ATPase_NBD"/>
</dbReference>
<comment type="catalytic activity">
    <reaction evidence="10">
        <text>ATP + H2O = ADP + phosphate + H(+)</text>
        <dbReference type="Rhea" id="RHEA:13065"/>
        <dbReference type="ChEBI" id="CHEBI:15377"/>
        <dbReference type="ChEBI" id="CHEBI:15378"/>
        <dbReference type="ChEBI" id="CHEBI:30616"/>
        <dbReference type="ChEBI" id="CHEBI:43474"/>
        <dbReference type="ChEBI" id="CHEBI:456216"/>
    </reaction>
</comment>
<keyword evidence="7" id="KW-0007">Acetylation</keyword>
<evidence type="ECO:0000256" key="9">
    <source>
        <dbReference type="ARBA" id="ARBA00023212"/>
    </source>
</evidence>
<evidence type="ECO:0000256" key="7">
    <source>
        <dbReference type="ARBA" id="ARBA00022990"/>
    </source>
</evidence>